<feature type="transmembrane region" description="Helical" evidence="1">
    <location>
        <begin position="71"/>
        <end position="94"/>
    </location>
</feature>
<organism evidence="4">
    <name type="scientific">Echinostoma caproni</name>
    <dbReference type="NCBI Taxonomy" id="27848"/>
    <lineage>
        <taxon>Eukaryota</taxon>
        <taxon>Metazoa</taxon>
        <taxon>Spiralia</taxon>
        <taxon>Lophotrochozoa</taxon>
        <taxon>Platyhelminthes</taxon>
        <taxon>Trematoda</taxon>
        <taxon>Digenea</taxon>
        <taxon>Plagiorchiida</taxon>
        <taxon>Echinostomata</taxon>
        <taxon>Echinostomatoidea</taxon>
        <taxon>Echinostomatidae</taxon>
        <taxon>Echinostoma</taxon>
    </lineage>
</organism>
<dbReference type="EMBL" id="UZAN01043834">
    <property type="protein sequence ID" value="VDP79360.1"/>
    <property type="molecule type" value="Genomic_DNA"/>
</dbReference>
<keyword evidence="1" id="KW-1133">Transmembrane helix</keyword>
<accession>A0A183AIK8</accession>
<name>A0A183AIK8_9TREM</name>
<dbReference type="OrthoDB" id="331948at2759"/>
<dbReference type="PANTHER" id="PTHR12246">
    <property type="entry name" value="PALMITOYLTRANSFERASE ZDHHC16"/>
    <property type="match status" value="1"/>
</dbReference>
<protein>
    <submittedName>
        <fullName evidence="4">Transmembrane protein</fullName>
    </submittedName>
</protein>
<gene>
    <name evidence="2" type="ORF">ECPE_LOCUS6793</name>
</gene>
<feature type="transmembrane region" description="Helical" evidence="1">
    <location>
        <begin position="43"/>
        <end position="65"/>
    </location>
</feature>
<reference evidence="2 3" key="2">
    <citation type="submission" date="2018-11" db="EMBL/GenBank/DDBJ databases">
        <authorList>
            <consortium name="Pathogen Informatics"/>
        </authorList>
    </citation>
    <scope>NUCLEOTIDE SEQUENCE [LARGE SCALE GENOMIC DNA]</scope>
    <source>
        <strain evidence="2 3">Egypt</strain>
    </source>
</reference>
<dbReference type="GO" id="GO:0016409">
    <property type="term" value="F:palmitoyltransferase activity"/>
    <property type="evidence" value="ECO:0007669"/>
    <property type="project" value="InterPro"/>
</dbReference>
<evidence type="ECO:0000313" key="4">
    <source>
        <dbReference type="WBParaSite" id="ECPE_0000680601-mRNA-1"/>
    </source>
</evidence>
<dbReference type="WBParaSite" id="ECPE_0000680601-mRNA-1">
    <property type="protein sequence ID" value="ECPE_0000680601-mRNA-1"/>
    <property type="gene ID" value="ECPE_0000680601"/>
</dbReference>
<proteinExistence type="predicted"/>
<dbReference type="InterPro" id="IPR039859">
    <property type="entry name" value="PFA4/ZDH16/20/ERF2-like"/>
</dbReference>
<evidence type="ECO:0000313" key="3">
    <source>
        <dbReference type="Proteomes" id="UP000272942"/>
    </source>
</evidence>
<keyword evidence="1" id="KW-0812">Transmembrane</keyword>
<reference evidence="4" key="1">
    <citation type="submission" date="2016-06" db="UniProtKB">
        <authorList>
            <consortium name="WormBaseParasite"/>
        </authorList>
    </citation>
    <scope>IDENTIFICATION</scope>
</reference>
<dbReference type="Proteomes" id="UP000272942">
    <property type="component" value="Unassembled WGS sequence"/>
</dbReference>
<evidence type="ECO:0000256" key="1">
    <source>
        <dbReference type="SAM" id="Phobius"/>
    </source>
</evidence>
<sequence>MYRSGEEIIKDGDWEFTSAYPSAEDLKKLSLKVRDEKVKVQRLAAIVVTTKLPLALFHHSISYFTSTLIDLFLAMFALGLAIGVTIAVGILAIYQLLAIGKNQTGIESWIVAKADHWRSDTGAKPFVYPYDLGRTNNVLQVLTWSGRAVGDGIHWPLRDGCGEYDLTVRVNFSDVTSVEMLDILVIIRPPLVYPGVNDL</sequence>
<keyword evidence="1" id="KW-0472">Membrane</keyword>
<evidence type="ECO:0000313" key="2">
    <source>
        <dbReference type="EMBL" id="VDP79360.1"/>
    </source>
</evidence>
<keyword evidence="3" id="KW-1185">Reference proteome</keyword>
<dbReference type="AlphaFoldDB" id="A0A183AIK8"/>